<dbReference type="Proteomes" id="UP000276215">
    <property type="component" value="Unassembled WGS sequence"/>
</dbReference>
<name>A0A3N4K9K2_9PEZI</name>
<reference evidence="2 3" key="1">
    <citation type="journal article" date="2018" name="Nat. Ecol. Evol.">
        <title>Pezizomycetes genomes reveal the molecular basis of ectomycorrhizal truffle lifestyle.</title>
        <authorList>
            <person name="Murat C."/>
            <person name="Payen T."/>
            <person name="Noel B."/>
            <person name="Kuo A."/>
            <person name="Morin E."/>
            <person name="Chen J."/>
            <person name="Kohler A."/>
            <person name="Krizsan K."/>
            <person name="Balestrini R."/>
            <person name="Da Silva C."/>
            <person name="Montanini B."/>
            <person name="Hainaut M."/>
            <person name="Levati E."/>
            <person name="Barry K.W."/>
            <person name="Belfiori B."/>
            <person name="Cichocki N."/>
            <person name="Clum A."/>
            <person name="Dockter R.B."/>
            <person name="Fauchery L."/>
            <person name="Guy J."/>
            <person name="Iotti M."/>
            <person name="Le Tacon F."/>
            <person name="Lindquist E.A."/>
            <person name="Lipzen A."/>
            <person name="Malagnac F."/>
            <person name="Mello A."/>
            <person name="Molinier V."/>
            <person name="Miyauchi S."/>
            <person name="Poulain J."/>
            <person name="Riccioni C."/>
            <person name="Rubini A."/>
            <person name="Sitrit Y."/>
            <person name="Splivallo R."/>
            <person name="Traeger S."/>
            <person name="Wang M."/>
            <person name="Zifcakova L."/>
            <person name="Wipf D."/>
            <person name="Zambonelli A."/>
            <person name="Paolocci F."/>
            <person name="Nowrousian M."/>
            <person name="Ottonello S."/>
            <person name="Baldrian P."/>
            <person name="Spatafora J.W."/>
            <person name="Henrissat B."/>
            <person name="Nagy L.G."/>
            <person name="Aury J.M."/>
            <person name="Wincker P."/>
            <person name="Grigoriev I.V."/>
            <person name="Bonfante P."/>
            <person name="Martin F.M."/>
        </authorList>
    </citation>
    <scope>NUCLEOTIDE SEQUENCE [LARGE SCALE GENOMIC DNA]</scope>
    <source>
        <strain evidence="2 3">120613-1</strain>
    </source>
</reference>
<keyword evidence="1" id="KW-0812">Transmembrane</keyword>
<evidence type="ECO:0000313" key="3">
    <source>
        <dbReference type="Proteomes" id="UP000276215"/>
    </source>
</evidence>
<gene>
    <name evidence="2" type="ORF">L873DRAFT_945568</name>
</gene>
<dbReference type="EMBL" id="ML120354">
    <property type="protein sequence ID" value="RPB05111.1"/>
    <property type="molecule type" value="Genomic_DNA"/>
</dbReference>
<protein>
    <submittedName>
        <fullName evidence="2">Uncharacterized protein</fullName>
    </submittedName>
</protein>
<sequence>MRKRREVLQHRAGVLIFRFNFYFFIYQSHSFIQVHAWRSFFTHPLLKLTSTLGENLLRTI</sequence>
<evidence type="ECO:0000256" key="1">
    <source>
        <dbReference type="SAM" id="Phobius"/>
    </source>
</evidence>
<feature type="transmembrane region" description="Helical" evidence="1">
    <location>
        <begin position="12"/>
        <end position="32"/>
    </location>
</feature>
<evidence type="ECO:0000313" key="2">
    <source>
        <dbReference type="EMBL" id="RPB05111.1"/>
    </source>
</evidence>
<dbReference type="AlphaFoldDB" id="A0A3N4K9K2"/>
<keyword evidence="1" id="KW-0472">Membrane</keyword>
<keyword evidence="1" id="KW-1133">Transmembrane helix</keyword>
<keyword evidence="3" id="KW-1185">Reference proteome</keyword>
<proteinExistence type="predicted"/>
<accession>A0A3N4K9K2</accession>
<organism evidence="2 3">
    <name type="scientific">Choiromyces venosus 120613-1</name>
    <dbReference type="NCBI Taxonomy" id="1336337"/>
    <lineage>
        <taxon>Eukaryota</taxon>
        <taxon>Fungi</taxon>
        <taxon>Dikarya</taxon>
        <taxon>Ascomycota</taxon>
        <taxon>Pezizomycotina</taxon>
        <taxon>Pezizomycetes</taxon>
        <taxon>Pezizales</taxon>
        <taxon>Tuberaceae</taxon>
        <taxon>Choiromyces</taxon>
    </lineage>
</organism>